<protein>
    <submittedName>
        <fullName evidence="1">Uncharacterized protein</fullName>
    </submittedName>
</protein>
<proteinExistence type="predicted"/>
<reference evidence="2" key="2">
    <citation type="submission" date="2015-01" db="EMBL/GenBank/DDBJ databases">
        <title>Evolutionary Origins and Diversification of the Mycorrhizal Mutualists.</title>
        <authorList>
            <consortium name="DOE Joint Genome Institute"/>
            <consortium name="Mycorrhizal Genomics Consortium"/>
            <person name="Kohler A."/>
            <person name="Kuo A."/>
            <person name="Nagy L.G."/>
            <person name="Floudas D."/>
            <person name="Copeland A."/>
            <person name="Barry K.W."/>
            <person name="Cichocki N."/>
            <person name="Veneault-Fourrey C."/>
            <person name="LaButti K."/>
            <person name="Lindquist E.A."/>
            <person name="Lipzen A."/>
            <person name="Lundell T."/>
            <person name="Morin E."/>
            <person name="Murat C."/>
            <person name="Riley R."/>
            <person name="Ohm R."/>
            <person name="Sun H."/>
            <person name="Tunlid A."/>
            <person name="Henrissat B."/>
            <person name="Grigoriev I.V."/>
            <person name="Hibbett D.S."/>
            <person name="Martin F."/>
        </authorList>
    </citation>
    <scope>NUCLEOTIDE SEQUENCE [LARGE SCALE GENOMIC DNA]</scope>
    <source>
        <strain evidence="2">Ve08.2h10</strain>
    </source>
</reference>
<evidence type="ECO:0000313" key="2">
    <source>
        <dbReference type="Proteomes" id="UP000054538"/>
    </source>
</evidence>
<dbReference type="InParanoid" id="A0A0D0E0M3"/>
<gene>
    <name evidence="1" type="ORF">PAXRUDRAFT_825405</name>
</gene>
<reference evidence="1 2" key="1">
    <citation type="submission" date="2014-04" db="EMBL/GenBank/DDBJ databases">
        <authorList>
            <consortium name="DOE Joint Genome Institute"/>
            <person name="Kuo A."/>
            <person name="Kohler A."/>
            <person name="Jargeat P."/>
            <person name="Nagy L.G."/>
            <person name="Floudas D."/>
            <person name="Copeland A."/>
            <person name="Barry K.W."/>
            <person name="Cichocki N."/>
            <person name="Veneault-Fourrey C."/>
            <person name="LaButti K."/>
            <person name="Lindquist E.A."/>
            <person name="Lipzen A."/>
            <person name="Lundell T."/>
            <person name="Morin E."/>
            <person name="Murat C."/>
            <person name="Sun H."/>
            <person name="Tunlid A."/>
            <person name="Henrissat B."/>
            <person name="Grigoriev I.V."/>
            <person name="Hibbett D.S."/>
            <person name="Martin F."/>
            <person name="Nordberg H.P."/>
            <person name="Cantor M.N."/>
            <person name="Hua S.X."/>
        </authorList>
    </citation>
    <scope>NUCLEOTIDE SEQUENCE [LARGE SCALE GENOMIC DNA]</scope>
    <source>
        <strain evidence="1 2">Ve08.2h10</strain>
    </source>
</reference>
<name>A0A0D0E0M3_9AGAM</name>
<dbReference type="HOGENOM" id="CLU_2794656_0_0_1"/>
<keyword evidence="2" id="KW-1185">Reference proteome</keyword>
<organism evidence="1 2">
    <name type="scientific">Paxillus rubicundulus Ve08.2h10</name>
    <dbReference type="NCBI Taxonomy" id="930991"/>
    <lineage>
        <taxon>Eukaryota</taxon>
        <taxon>Fungi</taxon>
        <taxon>Dikarya</taxon>
        <taxon>Basidiomycota</taxon>
        <taxon>Agaricomycotina</taxon>
        <taxon>Agaricomycetes</taxon>
        <taxon>Agaricomycetidae</taxon>
        <taxon>Boletales</taxon>
        <taxon>Paxilineae</taxon>
        <taxon>Paxillaceae</taxon>
        <taxon>Paxillus</taxon>
    </lineage>
</organism>
<dbReference type="AlphaFoldDB" id="A0A0D0E0M3"/>
<dbReference type="Proteomes" id="UP000054538">
    <property type="component" value="Unassembled WGS sequence"/>
</dbReference>
<dbReference type="EMBL" id="KN824958">
    <property type="protein sequence ID" value="KIK96966.1"/>
    <property type="molecule type" value="Genomic_DNA"/>
</dbReference>
<evidence type="ECO:0000313" key="1">
    <source>
        <dbReference type="EMBL" id="KIK96966.1"/>
    </source>
</evidence>
<sequence>MSHLSSRVTTRFDTGLIPAFRTLPPQRPMAVKPHISFAPRLKFASPRFGTEGNCDNGLVEIGNLASDR</sequence>
<accession>A0A0D0E0M3</accession>